<sequence length="127" mass="14418">MTEPRQCKSLTLERKGALIKEVEKGGRTKSSIAKEFGIPLSTLSKIVKNKDKVFEGFQQSFSSKRKRQRDSKFPDVEAAVLQWLQNVRAANLPVSGPMIMEKADALALQMGYTNFSCTKGWFDRFRK</sequence>
<evidence type="ECO:0000313" key="2">
    <source>
        <dbReference type="Proteomes" id="UP000805193"/>
    </source>
</evidence>
<reference evidence="1 2" key="1">
    <citation type="journal article" date="2020" name="Cell">
        <title>Large-Scale Comparative Analyses of Tick Genomes Elucidate Their Genetic Diversity and Vector Capacities.</title>
        <authorList>
            <consortium name="Tick Genome and Microbiome Consortium (TIGMIC)"/>
            <person name="Jia N."/>
            <person name="Wang J."/>
            <person name="Shi W."/>
            <person name="Du L."/>
            <person name="Sun Y."/>
            <person name="Zhan W."/>
            <person name="Jiang J.F."/>
            <person name="Wang Q."/>
            <person name="Zhang B."/>
            <person name="Ji P."/>
            <person name="Bell-Sakyi L."/>
            <person name="Cui X.M."/>
            <person name="Yuan T.T."/>
            <person name="Jiang B.G."/>
            <person name="Yang W.F."/>
            <person name="Lam T.T."/>
            <person name="Chang Q.C."/>
            <person name="Ding S.J."/>
            <person name="Wang X.J."/>
            <person name="Zhu J.G."/>
            <person name="Ruan X.D."/>
            <person name="Zhao L."/>
            <person name="Wei J.T."/>
            <person name="Ye R.Z."/>
            <person name="Que T.C."/>
            <person name="Du C.H."/>
            <person name="Zhou Y.H."/>
            <person name="Cheng J.X."/>
            <person name="Dai P.F."/>
            <person name="Guo W.B."/>
            <person name="Han X.H."/>
            <person name="Huang E.J."/>
            <person name="Li L.F."/>
            <person name="Wei W."/>
            <person name="Gao Y.C."/>
            <person name="Liu J.Z."/>
            <person name="Shao H.Z."/>
            <person name="Wang X."/>
            <person name="Wang C.C."/>
            <person name="Yang T.C."/>
            <person name="Huo Q.B."/>
            <person name="Li W."/>
            <person name="Chen H.Y."/>
            <person name="Chen S.E."/>
            <person name="Zhou L.G."/>
            <person name="Ni X.B."/>
            <person name="Tian J.H."/>
            <person name="Sheng Y."/>
            <person name="Liu T."/>
            <person name="Pan Y.S."/>
            <person name="Xia L.Y."/>
            <person name="Li J."/>
            <person name="Zhao F."/>
            <person name="Cao W.C."/>
        </authorList>
    </citation>
    <scope>NUCLEOTIDE SEQUENCE [LARGE SCALE GENOMIC DNA]</scope>
    <source>
        <strain evidence="1">Iper-2018</strain>
    </source>
</reference>
<name>A0AC60PFQ3_IXOPE</name>
<evidence type="ECO:0000313" key="1">
    <source>
        <dbReference type="EMBL" id="KAG0418497.1"/>
    </source>
</evidence>
<protein>
    <submittedName>
        <fullName evidence="1">Uncharacterized protein</fullName>
    </submittedName>
</protein>
<keyword evidence="2" id="KW-1185">Reference proteome</keyword>
<gene>
    <name evidence="1" type="ORF">HPB47_004845</name>
</gene>
<dbReference type="Proteomes" id="UP000805193">
    <property type="component" value="Unassembled WGS sequence"/>
</dbReference>
<comment type="caution">
    <text evidence="1">The sequence shown here is derived from an EMBL/GenBank/DDBJ whole genome shotgun (WGS) entry which is preliminary data.</text>
</comment>
<dbReference type="EMBL" id="JABSTQ010010735">
    <property type="protein sequence ID" value="KAG0418497.1"/>
    <property type="molecule type" value="Genomic_DNA"/>
</dbReference>
<accession>A0AC60PFQ3</accession>
<organism evidence="1 2">
    <name type="scientific">Ixodes persulcatus</name>
    <name type="common">Taiga tick</name>
    <dbReference type="NCBI Taxonomy" id="34615"/>
    <lineage>
        <taxon>Eukaryota</taxon>
        <taxon>Metazoa</taxon>
        <taxon>Ecdysozoa</taxon>
        <taxon>Arthropoda</taxon>
        <taxon>Chelicerata</taxon>
        <taxon>Arachnida</taxon>
        <taxon>Acari</taxon>
        <taxon>Parasitiformes</taxon>
        <taxon>Ixodida</taxon>
        <taxon>Ixodoidea</taxon>
        <taxon>Ixodidae</taxon>
        <taxon>Ixodinae</taxon>
        <taxon>Ixodes</taxon>
    </lineage>
</organism>
<proteinExistence type="predicted"/>